<evidence type="ECO:0000313" key="3">
    <source>
        <dbReference type="Proteomes" id="UP001229355"/>
    </source>
</evidence>
<feature type="transmembrane region" description="Helical" evidence="1">
    <location>
        <begin position="12"/>
        <end position="29"/>
    </location>
</feature>
<keyword evidence="1" id="KW-0812">Transmembrane</keyword>
<reference evidence="2 3" key="1">
    <citation type="submission" date="2023-03" db="EMBL/GenBank/DDBJ databases">
        <authorList>
            <person name="Kaur S."/>
            <person name="Espinosa-Saiz D."/>
            <person name="Velazquez E."/>
            <person name="Menendez E."/>
            <person name="diCenzo G.C."/>
        </authorList>
    </citation>
    <scope>NUCLEOTIDE SEQUENCE [LARGE SCALE GENOMIC DNA]</scope>
    <source>
        <strain evidence="2 3">LMG 24692</strain>
    </source>
</reference>
<proteinExistence type="predicted"/>
<organism evidence="2 3">
    <name type="scientific">Sinorhizobium garamanticum</name>
    <dbReference type="NCBI Taxonomy" id="680247"/>
    <lineage>
        <taxon>Bacteria</taxon>
        <taxon>Pseudomonadati</taxon>
        <taxon>Pseudomonadota</taxon>
        <taxon>Alphaproteobacteria</taxon>
        <taxon>Hyphomicrobiales</taxon>
        <taxon>Rhizobiaceae</taxon>
        <taxon>Sinorhizobium/Ensifer group</taxon>
        <taxon>Sinorhizobium</taxon>
    </lineage>
</organism>
<keyword evidence="3" id="KW-1185">Reference proteome</keyword>
<dbReference type="Proteomes" id="UP001229355">
    <property type="component" value="Chromosome 1"/>
</dbReference>
<gene>
    <name evidence="2" type="ORF">PZN02_000117</name>
</gene>
<evidence type="ECO:0000256" key="1">
    <source>
        <dbReference type="SAM" id="Phobius"/>
    </source>
</evidence>
<keyword evidence="1" id="KW-1133">Transmembrane helix</keyword>
<dbReference type="EMBL" id="CP120373">
    <property type="protein sequence ID" value="WEX87696.1"/>
    <property type="molecule type" value="Genomic_DNA"/>
</dbReference>
<feature type="transmembrane region" description="Helical" evidence="1">
    <location>
        <begin position="41"/>
        <end position="63"/>
    </location>
</feature>
<keyword evidence="1" id="KW-0472">Membrane</keyword>
<protein>
    <recommendedName>
        <fullName evidence="4">Transmembrane protein</fullName>
    </recommendedName>
</protein>
<evidence type="ECO:0008006" key="4">
    <source>
        <dbReference type="Google" id="ProtNLM"/>
    </source>
</evidence>
<dbReference type="RefSeq" id="WP_280659715.1">
    <property type="nucleotide sequence ID" value="NZ_CP120373.1"/>
</dbReference>
<evidence type="ECO:0000313" key="2">
    <source>
        <dbReference type="EMBL" id="WEX87696.1"/>
    </source>
</evidence>
<name>A0ABY8D9Y0_9HYPH</name>
<accession>A0ABY8D9Y0</accession>
<sequence>MRMALSRLLMMMKFIAPALYIVGAIVIWLDFLRSNPDGLANIWIAIYTFPIVIIGTFLLQGEFPYVPGRYYEAHAFYFWPSVALLALALFLIFHALQKIANPPAQ</sequence>
<feature type="transmembrane region" description="Helical" evidence="1">
    <location>
        <begin position="75"/>
        <end position="96"/>
    </location>
</feature>